<reference evidence="7" key="1">
    <citation type="submission" date="2014-03" db="EMBL/GenBank/DDBJ databases">
        <authorList>
            <person name="Aksoy S."/>
            <person name="Warren W."/>
            <person name="Wilson R.K."/>
        </authorList>
    </citation>
    <scope>NUCLEOTIDE SEQUENCE [LARGE SCALE GENOMIC DNA]</scope>
    <source>
        <strain evidence="7">IAEA</strain>
    </source>
</reference>
<keyword evidence="4" id="KW-0175">Coiled coil</keyword>
<dbReference type="Gene3D" id="3.30.40.10">
    <property type="entry name" value="Zinc/RING finger domain, C3HC4 (zinc finger)"/>
    <property type="match status" value="1"/>
</dbReference>
<dbReference type="GO" id="GO:0016567">
    <property type="term" value="P:protein ubiquitination"/>
    <property type="evidence" value="ECO:0007669"/>
    <property type="project" value="TreeGrafter"/>
</dbReference>
<name>A0A1A9X5L3_9MUSC</name>
<organism evidence="6 7">
    <name type="scientific">Glossina brevipalpis</name>
    <dbReference type="NCBI Taxonomy" id="37001"/>
    <lineage>
        <taxon>Eukaryota</taxon>
        <taxon>Metazoa</taxon>
        <taxon>Ecdysozoa</taxon>
        <taxon>Arthropoda</taxon>
        <taxon>Hexapoda</taxon>
        <taxon>Insecta</taxon>
        <taxon>Pterygota</taxon>
        <taxon>Neoptera</taxon>
        <taxon>Endopterygota</taxon>
        <taxon>Diptera</taxon>
        <taxon>Brachycera</taxon>
        <taxon>Muscomorpha</taxon>
        <taxon>Hippoboscoidea</taxon>
        <taxon>Glossinidae</taxon>
        <taxon>Glossina</taxon>
    </lineage>
</organism>
<dbReference type="Pfam" id="PF13639">
    <property type="entry name" value="zf-RING_2"/>
    <property type="match status" value="1"/>
</dbReference>
<keyword evidence="2" id="KW-0862">Zinc</keyword>
<evidence type="ECO:0000313" key="7">
    <source>
        <dbReference type="Proteomes" id="UP000091820"/>
    </source>
</evidence>
<dbReference type="PANTHER" id="PTHR46569:SF1">
    <property type="entry name" value="E3 UBIQUITIN-PROTEIN LIGASE RFWD3-RELATED"/>
    <property type="match status" value="1"/>
</dbReference>
<dbReference type="VEuPathDB" id="VectorBase:GBRI045040"/>
<keyword evidence="7" id="KW-1185">Reference proteome</keyword>
<dbReference type="GO" id="GO:0061630">
    <property type="term" value="F:ubiquitin protein ligase activity"/>
    <property type="evidence" value="ECO:0007669"/>
    <property type="project" value="TreeGrafter"/>
</dbReference>
<dbReference type="SUPFAM" id="SSF57850">
    <property type="entry name" value="RING/U-box"/>
    <property type="match status" value="1"/>
</dbReference>
<evidence type="ECO:0000256" key="2">
    <source>
        <dbReference type="ARBA" id="ARBA00022833"/>
    </source>
</evidence>
<accession>A0A1A9X5L3</accession>
<dbReference type="GO" id="GO:0008270">
    <property type="term" value="F:zinc ion binding"/>
    <property type="evidence" value="ECO:0007669"/>
    <property type="project" value="UniProtKB-KW"/>
</dbReference>
<evidence type="ECO:0000259" key="5">
    <source>
        <dbReference type="PROSITE" id="PS50089"/>
    </source>
</evidence>
<dbReference type="Proteomes" id="UP000091820">
    <property type="component" value="Unassembled WGS sequence"/>
</dbReference>
<feature type="domain" description="RING-type" evidence="5">
    <location>
        <begin position="3"/>
        <end position="44"/>
    </location>
</feature>
<keyword evidence="1 3" id="KW-0863">Zinc-finger</keyword>
<dbReference type="AlphaFoldDB" id="A0A1A9X5L3"/>
<dbReference type="GO" id="GO:0090734">
    <property type="term" value="C:site of DNA damage"/>
    <property type="evidence" value="ECO:0007669"/>
    <property type="project" value="TreeGrafter"/>
</dbReference>
<dbReference type="PANTHER" id="PTHR46569">
    <property type="entry name" value="E3 UBIQUITIN-PROTEIN LIGASE TRAIP"/>
    <property type="match status" value="1"/>
</dbReference>
<dbReference type="GO" id="GO:0031297">
    <property type="term" value="P:replication fork processing"/>
    <property type="evidence" value="ECO:0007669"/>
    <property type="project" value="TreeGrafter"/>
</dbReference>
<dbReference type="InterPro" id="IPR052639">
    <property type="entry name" value="TRAIP_ubiq-protein_ligase"/>
</dbReference>
<dbReference type="EnsemblMetazoa" id="GBRI045040-RA">
    <property type="protein sequence ID" value="GBRI045040-PA"/>
    <property type="gene ID" value="GBRI045040"/>
</dbReference>
<dbReference type="InterPro" id="IPR013083">
    <property type="entry name" value="Znf_RING/FYVE/PHD"/>
</dbReference>
<proteinExistence type="predicted"/>
<feature type="coiled-coil region" evidence="4">
    <location>
        <begin position="111"/>
        <end position="159"/>
    </location>
</feature>
<reference evidence="6" key="2">
    <citation type="submission" date="2020-05" db="UniProtKB">
        <authorList>
            <consortium name="EnsemblMetazoa"/>
        </authorList>
    </citation>
    <scope>IDENTIFICATION</scope>
    <source>
        <strain evidence="6">IAEA</strain>
    </source>
</reference>
<sequence>MSCSICRENFRKRDCLYSTTCGHVYHFVCMQQWQSRSSSCPECRAYKPETHKLYLELNDSNDYKEEMANLQTLLSECREKVKRLENELMKTFNGSEMVGIKETLANTLNCGASLEMNLNNADKQITTLKKQCNDYDKKIVTLMNEKQQLKDELSRLKSDDYKLINGSQSHNDNDNLPAWLIKLNAKGKFQIKGPFQSVTEGIIEAKRELLRETCITIEGADMNYSNNWLEYIRKLGLMTVFPDSTDIIKNFVKGNKLMVQFKTAEMRDLYFQNGKHLYINGYNERFSNEIIDIYDSPFQYAKILKEFGYKAVYRKLDYISVKRSKYEPPVRIYNHDQVDDLIKQELRLRKSN</sequence>
<dbReference type="SMART" id="SM00184">
    <property type="entry name" value="RING"/>
    <property type="match status" value="1"/>
</dbReference>
<protein>
    <submittedName>
        <fullName evidence="6">RING-type domain-containing protein</fullName>
    </submittedName>
</protein>
<keyword evidence="1 3" id="KW-0479">Metal-binding</keyword>
<evidence type="ECO:0000256" key="1">
    <source>
        <dbReference type="ARBA" id="ARBA00022771"/>
    </source>
</evidence>
<dbReference type="CDD" id="cd16448">
    <property type="entry name" value="RING-H2"/>
    <property type="match status" value="1"/>
</dbReference>
<dbReference type="PROSITE" id="PS50089">
    <property type="entry name" value="ZF_RING_2"/>
    <property type="match status" value="1"/>
</dbReference>
<evidence type="ECO:0000256" key="3">
    <source>
        <dbReference type="PROSITE-ProRule" id="PRU00175"/>
    </source>
</evidence>
<dbReference type="GO" id="GO:0005634">
    <property type="term" value="C:nucleus"/>
    <property type="evidence" value="ECO:0007669"/>
    <property type="project" value="TreeGrafter"/>
</dbReference>
<feature type="coiled-coil region" evidence="4">
    <location>
        <begin position="60"/>
        <end position="87"/>
    </location>
</feature>
<evidence type="ECO:0000256" key="4">
    <source>
        <dbReference type="SAM" id="Coils"/>
    </source>
</evidence>
<dbReference type="InterPro" id="IPR001841">
    <property type="entry name" value="Znf_RING"/>
</dbReference>
<evidence type="ECO:0000313" key="6">
    <source>
        <dbReference type="EnsemblMetazoa" id="GBRI045040-PA"/>
    </source>
</evidence>